<dbReference type="InterPro" id="IPR000426">
    <property type="entry name" value="Proteasome_asu_N"/>
</dbReference>
<keyword evidence="7" id="KW-1185">Reference proteome</keyword>
<feature type="domain" description="Proteasome alpha-type subunits" evidence="5">
    <location>
        <begin position="5"/>
        <end position="27"/>
    </location>
</feature>
<organism evidence="6 7">
    <name type="scientific">Trypanosoma rangeli SC58</name>
    <dbReference type="NCBI Taxonomy" id="429131"/>
    <lineage>
        <taxon>Eukaryota</taxon>
        <taxon>Discoba</taxon>
        <taxon>Euglenozoa</taxon>
        <taxon>Kinetoplastea</taxon>
        <taxon>Metakinetoplastina</taxon>
        <taxon>Trypanosomatida</taxon>
        <taxon>Trypanosomatidae</taxon>
        <taxon>Trypanosoma</taxon>
        <taxon>Herpetosoma</taxon>
    </lineage>
</organism>
<dbReference type="NCBIfam" id="NF003075">
    <property type="entry name" value="PRK03996.1"/>
    <property type="match status" value="1"/>
</dbReference>
<protein>
    <recommendedName>
        <fullName evidence="3">Proteasome subunit alpha type</fullName>
    </recommendedName>
</protein>
<feature type="compositionally biased region" description="Basic and acidic residues" evidence="4">
    <location>
        <begin position="262"/>
        <end position="279"/>
    </location>
</feature>
<dbReference type="GO" id="GO:0005634">
    <property type="term" value="C:nucleus"/>
    <property type="evidence" value="ECO:0007669"/>
    <property type="project" value="UniProtKB-SubCell"/>
</dbReference>
<dbReference type="PROSITE" id="PS51475">
    <property type="entry name" value="PROTEASOME_ALPHA_2"/>
    <property type="match status" value="1"/>
</dbReference>
<dbReference type="AlphaFoldDB" id="A0A061JB77"/>
<dbReference type="InterPro" id="IPR050115">
    <property type="entry name" value="Proteasome_alpha"/>
</dbReference>
<dbReference type="GO" id="GO:0006511">
    <property type="term" value="P:ubiquitin-dependent protein catabolic process"/>
    <property type="evidence" value="ECO:0007669"/>
    <property type="project" value="InterPro"/>
</dbReference>
<dbReference type="Pfam" id="PF00227">
    <property type="entry name" value="Proteasome"/>
    <property type="match status" value="1"/>
</dbReference>
<dbReference type="PANTHER" id="PTHR11599">
    <property type="entry name" value="PROTEASOME SUBUNIT ALPHA/BETA"/>
    <property type="match status" value="1"/>
</dbReference>
<keyword evidence="1 2" id="KW-0647">Proteasome</keyword>
<keyword evidence="3" id="KW-0539">Nucleus</keyword>
<dbReference type="OrthoDB" id="431557at2759"/>
<comment type="caution">
    <text evidence="6">The sequence shown here is derived from an EMBL/GenBank/DDBJ whole genome shotgun (WGS) entry which is preliminary data.</text>
</comment>
<reference evidence="6 7" key="1">
    <citation type="submission" date="2013-07" db="EMBL/GenBank/DDBJ databases">
        <authorList>
            <person name="Stoco P.H."/>
            <person name="Wagner G."/>
            <person name="Gerber A."/>
            <person name="Zaha A."/>
            <person name="Thompson C."/>
            <person name="Bartholomeu D.C."/>
            <person name="Luckemeyer D.D."/>
            <person name="Bahia D."/>
            <person name="Loreto E."/>
            <person name="Prestes E.B."/>
            <person name="Lima F.M."/>
            <person name="Rodrigues-Luiz G."/>
            <person name="Vallejo G.A."/>
            <person name="Filho J.F."/>
            <person name="Monteiro K.M."/>
            <person name="Tyler K.M."/>
            <person name="de Almeida L.G."/>
            <person name="Ortiz M.F."/>
            <person name="Siervo M.A."/>
            <person name="de Moraes M.H."/>
            <person name="Cunha O.L."/>
            <person name="Mendonca-Neto R."/>
            <person name="Silva R."/>
            <person name="Teixeira S.M."/>
            <person name="Murta S.M."/>
            <person name="Sincero T.C."/>
            <person name="Mendes T.A."/>
            <person name="Urmenyi T.P."/>
            <person name="Silva V.G."/>
            <person name="da Rocha W.D."/>
            <person name="Andersson B."/>
            <person name="Romanha A.J."/>
            <person name="Steindel M."/>
            <person name="de Vasconcelos A.T."/>
            <person name="Grisard E.C."/>
        </authorList>
    </citation>
    <scope>NUCLEOTIDE SEQUENCE [LARGE SCALE GENOMIC DNA]</scope>
    <source>
        <strain evidence="6 7">SC58</strain>
    </source>
</reference>
<keyword evidence="3" id="KW-0963">Cytoplasm</keyword>
<evidence type="ECO:0000256" key="1">
    <source>
        <dbReference type="ARBA" id="ARBA00022942"/>
    </source>
</evidence>
<accession>A0A061JB77</accession>
<evidence type="ECO:0000256" key="4">
    <source>
        <dbReference type="SAM" id="MobiDB-lite"/>
    </source>
</evidence>
<evidence type="ECO:0000313" key="6">
    <source>
        <dbReference type="EMBL" id="ESL11371.1"/>
    </source>
</evidence>
<dbReference type="CDD" id="cd03752">
    <property type="entry name" value="proteasome_alpha_type_4"/>
    <property type="match status" value="1"/>
</dbReference>
<gene>
    <name evidence="6" type="ORF">TRSC58_00880</name>
</gene>
<dbReference type="SUPFAM" id="SSF56235">
    <property type="entry name" value="N-terminal nucleophile aminohydrolases (Ntn hydrolases)"/>
    <property type="match status" value="1"/>
</dbReference>
<dbReference type="InterPro" id="IPR029055">
    <property type="entry name" value="Ntn_hydrolases_N"/>
</dbReference>
<comment type="subunit">
    <text evidence="3">The 20S proteasome core is composed of 28 subunits that are arranged in four stacked rings, resulting in a barrel-shaped structure. The two end rings are each formed by seven alpha subunits, and the two central rings are each formed by seven beta subunits.</text>
</comment>
<dbReference type="SMART" id="SM00948">
    <property type="entry name" value="Proteasome_A_N"/>
    <property type="match status" value="1"/>
</dbReference>
<proteinExistence type="inferred from homology"/>
<evidence type="ECO:0000256" key="3">
    <source>
        <dbReference type="RuleBase" id="RU000551"/>
    </source>
</evidence>
<dbReference type="Pfam" id="PF10584">
    <property type="entry name" value="Proteasome_A_N"/>
    <property type="match status" value="1"/>
</dbReference>
<dbReference type="FunFam" id="3.60.20.10:FF:000058">
    <property type="entry name" value="Proteasome subunit alpha type"/>
    <property type="match status" value="1"/>
</dbReference>
<evidence type="ECO:0000259" key="5">
    <source>
        <dbReference type="PROSITE" id="PS00388"/>
    </source>
</evidence>
<dbReference type="PROSITE" id="PS00388">
    <property type="entry name" value="PROTEASOME_ALPHA_1"/>
    <property type="match status" value="1"/>
</dbReference>
<feature type="region of interest" description="Disordered" evidence="4">
    <location>
        <begin position="261"/>
        <end position="286"/>
    </location>
</feature>
<dbReference type="GO" id="GO:0019773">
    <property type="term" value="C:proteasome core complex, alpha-subunit complex"/>
    <property type="evidence" value="ECO:0007669"/>
    <property type="project" value="UniProtKB-UniRule"/>
</dbReference>
<comment type="similarity">
    <text evidence="2 3">Belongs to the peptidase T1A family.</text>
</comment>
<dbReference type="GO" id="GO:0005737">
    <property type="term" value="C:cytoplasm"/>
    <property type="evidence" value="ECO:0007669"/>
    <property type="project" value="UniProtKB-SubCell"/>
</dbReference>
<dbReference type="EMBL" id="AUPL01000880">
    <property type="protein sequence ID" value="ESL11371.1"/>
    <property type="molecule type" value="Genomic_DNA"/>
</dbReference>
<sequence length="286" mass="31972">MSSRYDSRTTTFSPEGRLYQVEYAEEAISQAGTVIGILTSGGVVLGAEKGVQNSLFDSENMEDRNISGDKVYKIADHLGCSVAGVTSDAYALLNLARLSANRHYYTYQEPMAAEDLCRLVCDEKQMYTQYGGVRPFGVSFLLAGWDRHHGYQLYHTDTSGNYNTWHAYAIGQNDQVAQTLLKRDWKPELTLDEGIVLCLRVLGKTMDTVKLSAERLEVAILHKVPAPATQRLLDPYNTLPKTVTEFKILTEEDLRPLIAEANRQREAEEAAEAEKEKQKAQRLASA</sequence>
<dbReference type="InterPro" id="IPR001353">
    <property type="entry name" value="Proteasome_sua/b"/>
</dbReference>
<comment type="subcellular location">
    <subcellularLocation>
        <location evidence="3">Cytoplasm</location>
    </subcellularLocation>
    <subcellularLocation>
        <location evidence="3">Nucleus</location>
    </subcellularLocation>
</comment>
<evidence type="ECO:0000313" key="7">
    <source>
        <dbReference type="Proteomes" id="UP000031737"/>
    </source>
</evidence>
<dbReference type="VEuPathDB" id="TriTrypDB:TRSC58_00880"/>
<dbReference type="Gene3D" id="3.60.20.10">
    <property type="entry name" value="Glutamine Phosphoribosylpyrophosphate, subunit 1, domain 1"/>
    <property type="match status" value="1"/>
</dbReference>
<comment type="function">
    <text evidence="3">The proteasome is a multicatalytic proteinase complex which is characterized by its ability to cleave peptides with Arg, Phe, Tyr, Leu, and Glu adjacent to the leaving group at neutral or slightly basic pH.</text>
</comment>
<evidence type="ECO:0000256" key="2">
    <source>
        <dbReference type="PROSITE-ProRule" id="PRU00808"/>
    </source>
</evidence>
<dbReference type="Proteomes" id="UP000031737">
    <property type="component" value="Unassembled WGS sequence"/>
</dbReference>
<name>A0A061JB77_TRYRA</name>
<dbReference type="InterPro" id="IPR023332">
    <property type="entry name" value="Proteasome_alpha-type"/>
</dbReference>